<reference evidence="1" key="1">
    <citation type="submission" date="2020-03" db="EMBL/GenBank/DDBJ databases">
        <title>The deep terrestrial virosphere.</title>
        <authorList>
            <person name="Holmfeldt K."/>
            <person name="Nilsson E."/>
            <person name="Simone D."/>
            <person name="Lopez-Fernandez M."/>
            <person name="Wu X."/>
            <person name="de Brujin I."/>
            <person name="Lundin D."/>
            <person name="Andersson A."/>
            <person name="Bertilsson S."/>
            <person name="Dopson M."/>
        </authorList>
    </citation>
    <scope>NUCLEOTIDE SEQUENCE</scope>
    <source>
        <strain evidence="1">MM415B01090</strain>
    </source>
</reference>
<dbReference type="EMBL" id="MT141414">
    <property type="protein sequence ID" value="QJA60602.1"/>
    <property type="molecule type" value="Genomic_DNA"/>
</dbReference>
<proteinExistence type="predicted"/>
<name>A0A6M3IVJ2_9ZZZZ</name>
<evidence type="ECO:0000313" key="1">
    <source>
        <dbReference type="EMBL" id="QJA60602.1"/>
    </source>
</evidence>
<accession>A0A6M3IVJ2</accession>
<dbReference type="AlphaFoldDB" id="A0A6M3IVJ2"/>
<gene>
    <name evidence="1" type="ORF">MM415B01090_0018</name>
</gene>
<protein>
    <submittedName>
        <fullName evidence="1">Uncharacterized protein</fullName>
    </submittedName>
</protein>
<organism evidence="1">
    <name type="scientific">viral metagenome</name>
    <dbReference type="NCBI Taxonomy" id="1070528"/>
    <lineage>
        <taxon>unclassified sequences</taxon>
        <taxon>metagenomes</taxon>
        <taxon>organismal metagenomes</taxon>
    </lineage>
</organism>
<sequence>MNSDKQSIYGLILLFAALMIAGVVFGGGPPMEHSATVIPPTATDREAIEILRRTNDNRILSIDEALRDQHNRILFGVSDTLEVDGDNDSLWIAADIGTENYVVMLTGRKSYGVWLTAAKSLTDSGFCVTVTWPIDTVHWAVFKLTE</sequence>